<dbReference type="Pfam" id="PF14714">
    <property type="entry name" value="KH_dom-like"/>
    <property type="match status" value="1"/>
</dbReference>
<feature type="domain" description="EngA-type G" evidence="12">
    <location>
        <begin position="179"/>
        <end position="352"/>
    </location>
</feature>
<keyword evidence="3 8" id="KW-0690">Ribosome biogenesis</keyword>
<dbReference type="PANTHER" id="PTHR43834">
    <property type="entry name" value="GTPASE DER"/>
    <property type="match status" value="1"/>
</dbReference>
<dbReference type="Pfam" id="PF01926">
    <property type="entry name" value="MMR_HSR1"/>
    <property type="match status" value="2"/>
</dbReference>
<feature type="binding site" evidence="8">
    <location>
        <begin position="9"/>
        <end position="16"/>
    </location>
    <ligand>
        <name>GTP</name>
        <dbReference type="ChEBI" id="CHEBI:37565"/>
        <label>1</label>
    </ligand>
</feature>
<reference evidence="14" key="1">
    <citation type="journal article" date="2019" name="Int. J. Syst. Evol. Microbiol.">
        <title>The Global Catalogue of Microorganisms (GCM) 10K type strain sequencing project: providing services to taxonomists for standard genome sequencing and annotation.</title>
        <authorList>
            <consortium name="The Broad Institute Genomics Platform"/>
            <consortium name="The Broad Institute Genome Sequencing Center for Infectious Disease"/>
            <person name="Wu L."/>
            <person name="Ma J."/>
        </authorList>
    </citation>
    <scope>NUCLEOTIDE SEQUENCE [LARGE SCALE GENOMIC DNA]</scope>
    <source>
        <strain evidence="14">CGMCC 1.13587</strain>
    </source>
</reference>
<dbReference type="PANTHER" id="PTHR43834:SF6">
    <property type="entry name" value="GTPASE DER"/>
    <property type="match status" value="1"/>
</dbReference>
<evidence type="ECO:0000256" key="3">
    <source>
        <dbReference type="ARBA" id="ARBA00022517"/>
    </source>
</evidence>
<dbReference type="NCBIfam" id="TIGR03594">
    <property type="entry name" value="GTPase_EngA"/>
    <property type="match status" value="1"/>
</dbReference>
<evidence type="ECO:0000256" key="7">
    <source>
        <dbReference type="ARBA" id="ARBA00032345"/>
    </source>
</evidence>
<accession>A0ABW0T155</accession>
<dbReference type="PROSITE" id="PS51712">
    <property type="entry name" value="G_ENGA"/>
    <property type="match status" value="2"/>
</dbReference>
<feature type="domain" description="EngA-type G" evidence="12">
    <location>
        <begin position="3"/>
        <end position="166"/>
    </location>
</feature>
<evidence type="ECO:0000256" key="6">
    <source>
        <dbReference type="ARBA" id="ARBA00023134"/>
    </source>
</evidence>
<dbReference type="Proteomes" id="UP001596111">
    <property type="component" value="Unassembled WGS sequence"/>
</dbReference>
<feature type="binding site" evidence="8">
    <location>
        <begin position="185"/>
        <end position="192"/>
    </location>
    <ligand>
        <name>GTP</name>
        <dbReference type="ChEBI" id="CHEBI:37565"/>
        <label>2</label>
    </ligand>
</feature>
<keyword evidence="5 8" id="KW-0547">Nucleotide-binding</keyword>
<dbReference type="CDD" id="cd01895">
    <property type="entry name" value="EngA2"/>
    <property type="match status" value="1"/>
</dbReference>
<dbReference type="GO" id="GO:0016787">
    <property type="term" value="F:hydrolase activity"/>
    <property type="evidence" value="ECO:0007669"/>
    <property type="project" value="UniProtKB-KW"/>
</dbReference>
<comment type="caution">
    <text evidence="13">The sequence shown here is derived from an EMBL/GenBank/DDBJ whole genome shotgun (WGS) entry which is preliminary data.</text>
</comment>
<feature type="binding site" evidence="8">
    <location>
        <begin position="297"/>
        <end position="300"/>
    </location>
    <ligand>
        <name>GTP</name>
        <dbReference type="ChEBI" id="CHEBI:37565"/>
        <label>2</label>
    </ligand>
</feature>
<dbReference type="SMART" id="SM00382">
    <property type="entry name" value="AAA"/>
    <property type="match status" value="2"/>
</dbReference>
<dbReference type="InterPro" id="IPR016484">
    <property type="entry name" value="GTPase_Der"/>
</dbReference>
<dbReference type="EMBL" id="JBHSNG010000023">
    <property type="protein sequence ID" value="MFC5582728.1"/>
    <property type="molecule type" value="Genomic_DNA"/>
</dbReference>
<dbReference type="NCBIfam" id="TIGR00231">
    <property type="entry name" value="small_GTP"/>
    <property type="match status" value="2"/>
</dbReference>
<evidence type="ECO:0000313" key="14">
    <source>
        <dbReference type="Proteomes" id="UP001596111"/>
    </source>
</evidence>
<keyword evidence="13" id="KW-0378">Hydrolase</keyword>
<dbReference type="InterPro" id="IPR005225">
    <property type="entry name" value="Small_GTP-bd"/>
</dbReference>
<evidence type="ECO:0000256" key="1">
    <source>
        <dbReference type="ARBA" id="ARBA00008279"/>
    </source>
</evidence>
<dbReference type="HAMAP" id="MF_00195">
    <property type="entry name" value="GTPase_Der"/>
    <property type="match status" value="1"/>
</dbReference>
<sequence>MLPVVALVGRPNVGKSTLFNVLTRSRDALVADMPGVTRDRHYGVCRSGARPFVVVDTGGLSGVEEAMDVLTAKQVRLAIEEANVLVFVVDAREGLLPQDYVILGELRRSGKTIIAAVNKTDGLEEEAVLAEFSAFGVGNILPLSAAHNRGTGELIELILPLLPADKESTVEEEGEDGSIRVAIVGRPNAGKSTLINRLLGEDRLIVSDVAGTTRDPIRVPLERDGKRYTLIDTAGIRRKARIEEAVEKFSVIKTLQSIAAAQVVVVMIDARENLADQDLTLIGYAMDEGRALVIAINKWDGLDQYQRDECMRALDRRLVFVDWAKQVHISALHGSGLRELMRAVVRAHASATKVLVSSDLTKTLEKAYEGYQPPLVHGHSPKLRFAHPGGNNPPTIVIHGTRTKHIAPAYQRYLENFFRKRYKLEGTPIRIAFRESENPYAGRKKVLTKEQAQKARRRVSDLIKRTR</sequence>
<dbReference type="RefSeq" id="WP_377329088.1">
    <property type="nucleotide sequence ID" value="NZ_JBHSNG010000023.1"/>
</dbReference>
<name>A0ABW0T155_9GAMM</name>
<dbReference type="Gene3D" id="3.40.50.300">
    <property type="entry name" value="P-loop containing nucleotide triphosphate hydrolases"/>
    <property type="match status" value="2"/>
</dbReference>
<protein>
    <recommendedName>
        <fullName evidence="2 8">GTPase Der</fullName>
    </recommendedName>
    <alternativeName>
        <fullName evidence="7 8">GTP-binding protein EngA</fullName>
    </alternativeName>
</protein>
<comment type="subunit">
    <text evidence="8">Associates with the 50S ribosomal subunit.</text>
</comment>
<dbReference type="CDD" id="cd01894">
    <property type="entry name" value="EngA1"/>
    <property type="match status" value="1"/>
</dbReference>
<comment type="similarity">
    <text evidence="1 8 9 10">Belongs to the TRAFAC class TrmE-Era-EngA-EngB-Septin-like GTPase superfamily. EngA (Der) GTPase family.</text>
</comment>
<evidence type="ECO:0000256" key="8">
    <source>
        <dbReference type="HAMAP-Rule" id="MF_00195"/>
    </source>
</evidence>
<dbReference type="SUPFAM" id="SSF52540">
    <property type="entry name" value="P-loop containing nucleoside triphosphate hydrolases"/>
    <property type="match status" value="2"/>
</dbReference>
<dbReference type="InterPro" id="IPR006073">
    <property type="entry name" value="GTP-bd"/>
</dbReference>
<evidence type="ECO:0000256" key="9">
    <source>
        <dbReference type="PROSITE-ProRule" id="PRU01049"/>
    </source>
</evidence>
<evidence type="ECO:0000313" key="13">
    <source>
        <dbReference type="EMBL" id="MFC5582728.1"/>
    </source>
</evidence>
<evidence type="ECO:0000256" key="5">
    <source>
        <dbReference type="ARBA" id="ARBA00022741"/>
    </source>
</evidence>
<evidence type="ECO:0000256" key="2">
    <source>
        <dbReference type="ARBA" id="ARBA00020953"/>
    </source>
</evidence>
<dbReference type="PRINTS" id="PR00326">
    <property type="entry name" value="GTP1OBG"/>
</dbReference>
<keyword evidence="14" id="KW-1185">Reference proteome</keyword>
<dbReference type="InterPro" id="IPR003593">
    <property type="entry name" value="AAA+_ATPase"/>
</dbReference>
<keyword evidence="6 8" id="KW-0342">GTP-binding</keyword>
<gene>
    <name evidence="8 13" type="primary">der</name>
    <name evidence="13" type="ORF">ACFPPB_16530</name>
</gene>
<feature type="binding site" evidence="8">
    <location>
        <begin position="118"/>
        <end position="121"/>
    </location>
    <ligand>
        <name>GTP</name>
        <dbReference type="ChEBI" id="CHEBI:37565"/>
        <label>1</label>
    </ligand>
</feature>
<evidence type="ECO:0000256" key="4">
    <source>
        <dbReference type="ARBA" id="ARBA00022737"/>
    </source>
</evidence>
<dbReference type="InterPro" id="IPR015946">
    <property type="entry name" value="KH_dom-like_a/b"/>
</dbReference>
<feature type="binding site" evidence="8">
    <location>
        <begin position="56"/>
        <end position="60"/>
    </location>
    <ligand>
        <name>GTP</name>
        <dbReference type="ChEBI" id="CHEBI:37565"/>
        <label>1</label>
    </ligand>
</feature>
<evidence type="ECO:0000259" key="12">
    <source>
        <dbReference type="PROSITE" id="PS51712"/>
    </source>
</evidence>
<dbReference type="InterPro" id="IPR027417">
    <property type="entry name" value="P-loop_NTPase"/>
</dbReference>
<dbReference type="PIRSF" id="PIRSF006485">
    <property type="entry name" value="GTP-binding_EngA"/>
    <property type="match status" value="1"/>
</dbReference>
<evidence type="ECO:0000256" key="10">
    <source>
        <dbReference type="RuleBase" id="RU004481"/>
    </source>
</evidence>
<organism evidence="13 14">
    <name type="scientific">Rhodanobacter terrae</name>
    <dbReference type="NCBI Taxonomy" id="418647"/>
    <lineage>
        <taxon>Bacteria</taxon>
        <taxon>Pseudomonadati</taxon>
        <taxon>Pseudomonadota</taxon>
        <taxon>Gammaproteobacteria</taxon>
        <taxon>Lysobacterales</taxon>
        <taxon>Rhodanobacteraceae</taxon>
        <taxon>Rhodanobacter</taxon>
    </lineage>
</organism>
<feature type="region of interest" description="Disordered" evidence="11">
    <location>
        <begin position="447"/>
        <end position="467"/>
    </location>
</feature>
<dbReference type="InterPro" id="IPR031166">
    <property type="entry name" value="G_ENGA"/>
</dbReference>
<proteinExistence type="inferred from homology"/>
<feature type="binding site" evidence="8">
    <location>
        <begin position="232"/>
        <end position="236"/>
    </location>
    <ligand>
        <name>GTP</name>
        <dbReference type="ChEBI" id="CHEBI:37565"/>
        <label>2</label>
    </ligand>
</feature>
<keyword evidence="4 10" id="KW-0677">Repeat</keyword>
<evidence type="ECO:0000256" key="11">
    <source>
        <dbReference type="SAM" id="MobiDB-lite"/>
    </source>
</evidence>
<dbReference type="Gene3D" id="3.30.300.20">
    <property type="match status" value="1"/>
</dbReference>
<comment type="function">
    <text evidence="8 10">GTPase that plays an essential role in the late steps of ribosome biogenesis.</text>
</comment>
<dbReference type="InterPro" id="IPR032859">
    <property type="entry name" value="KH_dom-like"/>
</dbReference>